<feature type="transmembrane region" description="Helical" evidence="2">
    <location>
        <begin position="319"/>
        <end position="339"/>
    </location>
</feature>
<feature type="region of interest" description="Disordered" evidence="1">
    <location>
        <begin position="160"/>
        <end position="179"/>
    </location>
</feature>
<feature type="region of interest" description="Disordered" evidence="1">
    <location>
        <begin position="40"/>
        <end position="132"/>
    </location>
</feature>
<dbReference type="Gene3D" id="3.90.550.10">
    <property type="entry name" value="Spore Coat Polysaccharide Biosynthesis Protein SpsA, Chain A"/>
    <property type="match status" value="1"/>
</dbReference>
<evidence type="ECO:0000256" key="2">
    <source>
        <dbReference type="SAM" id="Phobius"/>
    </source>
</evidence>
<evidence type="ECO:0000313" key="3">
    <source>
        <dbReference type="EMBL" id="RMZ69923.1"/>
    </source>
</evidence>
<organism evidence="3 4">
    <name type="scientific">Pyrenophora seminiperda CCB06</name>
    <dbReference type="NCBI Taxonomy" id="1302712"/>
    <lineage>
        <taxon>Eukaryota</taxon>
        <taxon>Fungi</taxon>
        <taxon>Dikarya</taxon>
        <taxon>Ascomycota</taxon>
        <taxon>Pezizomycotina</taxon>
        <taxon>Dothideomycetes</taxon>
        <taxon>Pleosporomycetidae</taxon>
        <taxon>Pleosporales</taxon>
        <taxon>Pleosporineae</taxon>
        <taxon>Pleosporaceae</taxon>
        <taxon>Pyrenophora</taxon>
    </lineage>
</organism>
<keyword evidence="2" id="KW-0472">Membrane</keyword>
<evidence type="ECO:0000256" key="1">
    <source>
        <dbReference type="SAM" id="MobiDB-lite"/>
    </source>
</evidence>
<keyword evidence="2" id="KW-0812">Transmembrane</keyword>
<feature type="transmembrane region" description="Helical" evidence="2">
    <location>
        <begin position="279"/>
        <end position="299"/>
    </location>
</feature>
<dbReference type="InterPro" id="IPR029044">
    <property type="entry name" value="Nucleotide-diphossugar_trans"/>
</dbReference>
<dbReference type="Proteomes" id="UP000265663">
    <property type="component" value="Unassembled WGS sequence"/>
</dbReference>
<gene>
    <name evidence="3" type="ORF">GMOD_00008863</name>
</gene>
<accession>A0A3M7M603</accession>
<dbReference type="GO" id="GO:0016740">
    <property type="term" value="F:transferase activity"/>
    <property type="evidence" value="ECO:0007669"/>
    <property type="project" value="UniProtKB-KW"/>
</dbReference>
<feature type="compositionally biased region" description="Basic and acidic residues" evidence="1">
    <location>
        <begin position="761"/>
        <end position="777"/>
    </location>
</feature>
<feature type="compositionally biased region" description="Polar residues" evidence="1">
    <location>
        <begin position="166"/>
        <end position="179"/>
    </location>
</feature>
<reference evidence="3 4" key="1">
    <citation type="journal article" date="2014" name="PLoS ONE">
        <title>De novo Genome Assembly of the Fungal Plant Pathogen Pyrenophora semeniperda.</title>
        <authorList>
            <person name="Soliai M.M."/>
            <person name="Meyer S.E."/>
            <person name="Udall J.A."/>
            <person name="Elzinga D.E."/>
            <person name="Hermansen R.A."/>
            <person name="Bodily P.M."/>
            <person name="Hart A.A."/>
            <person name="Coleman C.E."/>
        </authorList>
    </citation>
    <scope>NUCLEOTIDE SEQUENCE [LARGE SCALE GENOMIC DNA]</scope>
    <source>
        <strain evidence="3 4">CCB06</strain>
        <tissue evidence="3">Mycelium</tissue>
    </source>
</reference>
<feature type="transmembrane region" description="Helical" evidence="2">
    <location>
        <begin position="593"/>
        <end position="612"/>
    </location>
</feature>
<feature type="compositionally biased region" description="Polar residues" evidence="1">
    <location>
        <begin position="190"/>
        <end position="202"/>
    </location>
</feature>
<dbReference type="AlphaFoldDB" id="A0A3M7M603"/>
<feature type="region of interest" description="Disordered" evidence="1">
    <location>
        <begin position="797"/>
        <end position="830"/>
    </location>
</feature>
<dbReference type="OrthoDB" id="2590398at2759"/>
<proteinExistence type="predicted"/>
<feature type="compositionally biased region" description="Basic and acidic residues" evidence="1">
    <location>
        <begin position="92"/>
        <end position="101"/>
    </location>
</feature>
<feature type="transmembrane region" description="Helical" evidence="2">
    <location>
        <begin position="655"/>
        <end position="672"/>
    </location>
</feature>
<dbReference type="SUPFAM" id="SSF53448">
    <property type="entry name" value="Nucleotide-diphospho-sugar transferases"/>
    <property type="match status" value="1"/>
</dbReference>
<feature type="transmembrane region" description="Helical" evidence="2">
    <location>
        <begin position="692"/>
        <end position="711"/>
    </location>
</feature>
<feature type="compositionally biased region" description="Polar residues" evidence="1">
    <location>
        <begin position="805"/>
        <end position="814"/>
    </location>
</feature>
<dbReference type="EMBL" id="KE747823">
    <property type="protein sequence ID" value="RMZ69923.1"/>
    <property type="molecule type" value="Genomic_DNA"/>
</dbReference>
<feature type="transmembrane region" description="Helical" evidence="2">
    <location>
        <begin position="632"/>
        <end position="648"/>
    </location>
</feature>
<keyword evidence="4" id="KW-1185">Reference proteome</keyword>
<sequence>MWYVETHAARRSSEIIASPTTQQNVAIPAHLLRTVGKLGSKRDNTHTTHAGAWEPSQDNPFLDPERMGSLRRHTPSPSGIRRNGTQGSANLERSESQGEGKRRSRVSWFDNSGRRNSTHLSPALPSPTEEDEFNTRAYKTLSYIQGSNDVLDTPRMSRAASPVNLKRSSSTCSKYSNSDPFATKANSVRSNPFATENNSARTSFDDDLPRQPAATHDGIPQRKGTVRTIVDHIVPNALQRSMTNASYFKKSDMYGTYEKAKKKGVEIQRKKWVQITFEWAIYLFLILFVYFVLIGMPLWKGAVWWMYWVVQTKFVLPGGFGITLGIALFYAYAPLLILFEKDPPPADFTTETKIQSNVADTCLMIPCYKSAGLIANTLEAALKIFPPSHIFVIANGNSPTPLDNTEEVCRPYGVNHIWSPIGSKIVAQFVGCYAAKAFKNVLLIDDDCALPDNFPVVTERLTGRVMCIGYTIKSVGPNGSKGNLCQQAQDLEYKLSGIQREFAGKVGSATFPHGAISLWDRELLVKTFHEHPGFSVSEDWFFGHVARKLGSRIKMCSHVFVETETPTAVFFSGGGSRGGFGEMTIFSQRFKRWNFFFVNGMYYNMAYILGSWKLGWWEIGCKIFVFQEVYETLLYLLTPFILPISFIVRPDFCGYLLAATILMYLINVIIFNEVHLRRKNERVGWQLMYIYYLPYKIVLTFINVASCYWSLYKYARYFAKRHPKVIEDEKAVECVIRLEEEQACGVGRRLTVRTVGQRSRRSGEEADDMRAGSVDGLDRMETGHGNSYAIITEPENVHTPGLQPPQFTGASRPSSDVLRSEGVVARDYFS</sequence>
<feature type="region of interest" description="Disordered" evidence="1">
    <location>
        <begin position="757"/>
        <end position="777"/>
    </location>
</feature>
<dbReference type="Pfam" id="PF13641">
    <property type="entry name" value="Glyco_tranf_2_3"/>
    <property type="match status" value="1"/>
</dbReference>
<keyword evidence="2" id="KW-1133">Transmembrane helix</keyword>
<evidence type="ECO:0000313" key="4">
    <source>
        <dbReference type="Proteomes" id="UP000265663"/>
    </source>
</evidence>
<feature type="region of interest" description="Disordered" evidence="1">
    <location>
        <begin position="190"/>
        <end position="219"/>
    </location>
</feature>
<name>A0A3M7M603_9PLEO</name>
<protein>
    <submittedName>
        <fullName evidence="3">Glycosyl transferase</fullName>
    </submittedName>
</protein>
<keyword evidence="3" id="KW-0808">Transferase</keyword>